<gene>
    <name evidence="2" type="ORF">LX15_001575</name>
</gene>
<dbReference type="RefSeq" id="WP_253668828.1">
    <property type="nucleotide sequence ID" value="NZ_JAMTCP010000005.1"/>
</dbReference>
<comment type="caution">
    <text evidence="2">The sequence shown here is derived from an EMBL/GenBank/DDBJ whole genome shotgun (WGS) entry which is preliminary data.</text>
</comment>
<keyword evidence="3" id="KW-1185">Reference proteome</keyword>
<accession>A0ABT1HQU2</accession>
<evidence type="ECO:0000313" key="3">
    <source>
        <dbReference type="Proteomes" id="UP001205311"/>
    </source>
</evidence>
<sequence length="702" mass="75763">MAFAARNRAVPRAARPRRSARGERPVGPRRTACPVRLALGAALALVAALLGAPPAVAADPRIDLRVLLVTDGQASVEAIRRALQTEGVPTTVVELSDRSRPTITPEFLADQVDGVDRAKFQAVVLPNASAPDLGEAERVALADYERRFGVRELAAFSWPEPGVGLQGPRYAGALDGVTATVATGGPFRYLRGAVQFEDVAPGVAESYGYLAQPLPDDPAVGRRFEPLLTAPIPGTSDRGVLAGVLHQDGRQRLVLTYASNADQRQSQVLAHGWVSWLTKGVHLGHLRNYFSVHVDDVFLPDSRWSTSGNCTPGDDCPPGVPETRDIRMTPSDVTNLLLWQLRNNFQLELLYNGGGSDEVVQRDGVDPLTTAFLAASSSFRWANHTYSHPYLGCVQDFTVRPWRCATDPATGQVLYVSQQEIAEEITKNVQWARAHGLAIRPDELVTGEHSGMLLLPQQPVDNPNLAPALAQSGIGWLGSDNSRDSTQRAIGPATTVPRHPMNVFYNVATAAEEVDEYNWIYTSRADGGSGICDDHPQTTTCIKPLDPARGYGEYIVPLEVRTALRHMLANDPRPHYVHQSNLAEERILYPVLEGVLKGYRDVYAANAPVVNPRLSEAGRQLQRQAAWRAAVERGDVEAYQRGAVITVRGPAGIEVPLTVPEGSRVGSATGAAFGEPYGGERSAFTRLATGALTVVRPATATG</sequence>
<name>A0ABT1HQU2_STRSD</name>
<organism evidence="2 3">
    <name type="scientific">Streptoalloteichus tenebrarius (strain ATCC 17920 / DSM 40477 / JCM 4838 / CBS 697.72 / NBRC 16177 / NCIMB 11028 / NRRL B-12390 / A12253. 1 / ISP 5477)</name>
    <name type="common">Streptomyces tenebrarius</name>
    <dbReference type="NCBI Taxonomy" id="1933"/>
    <lineage>
        <taxon>Bacteria</taxon>
        <taxon>Bacillati</taxon>
        <taxon>Actinomycetota</taxon>
        <taxon>Actinomycetes</taxon>
        <taxon>Pseudonocardiales</taxon>
        <taxon>Pseudonocardiaceae</taxon>
        <taxon>Streptoalloteichus</taxon>
    </lineage>
</organism>
<reference evidence="2 3" key="1">
    <citation type="submission" date="2022-06" db="EMBL/GenBank/DDBJ databases">
        <title>Genomic Encyclopedia of Archaeal and Bacterial Type Strains, Phase II (KMG-II): from individual species to whole genera.</title>
        <authorList>
            <person name="Goeker M."/>
        </authorList>
    </citation>
    <scope>NUCLEOTIDE SEQUENCE [LARGE SCALE GENOMIC DNA]</scope>
    <source>
        <strain evidence="2 3">DSM 40477</strain>
    </source>
</reference>
<proteinExistence type="predicted"/>
<protein>
    <submittedName>
        <fullName evidence="2">Uncharacterized protein</fullName>
    </submittedName>
</protein>
<feature type="region of interest" description="Disordered" evidence="1">
    <location>
        <begin position="1"/>
        <end position="29"/>
    </location>
</feature>
<dbReference type="EMBL" id="JAMTCP010000005">
    <property type="protein sequence ID" value="MCP2257889.1"/>
    <property type="molecule type" value="Genomic_DNA"/>
</dbReference>
<feature type="compositionally biased region" description="Low complexity" evidence="1">
    <location>
        <begin position="1"/>
        <end position="13"/>
    </location>
</feature>
<evidence type="ECO:0000256" key="1">
    <source>
        <dbReference type="SAM" id="MobiDB-lite"/>
    </source>
</evidence>
<dbReference type="Proteomes" id="UP001205311">
    <property type="component" value="Unassembled WGS sequence"/>
</dbReference>
<evidence type="ECO:0000313" key="2">
    <source>
        <dbReference type="EMBL" id="MCP2257889.1"/>
    </source>
</evidence>